<organism evidence="2 3">
    <name type="scientific">Enhygromyxa salina</name>
    <dbReference type="NCBI Taxonomy" id="215803"/>
    <lineage>
        <taxon>Bacteria</taxon>
        <taxon>Pseudomonadati</taxon>
        <taxon>Myxococcota</taxon>
        <taxon>Polyangia</taxon>
        <taxon>Nannocystales</taxon>
        <taxon>Nannocystaceae</taxon>
        <taxon>Enhygromyxa</taxon>
    </lineage>
</organism>
<evidence type="ECO:0000313" key="2">
    <source>
        <dbReference type="EMBL" id="KIG16586.1"/>
    </source>
</evidence>
<comment type="caution">
    <text evidence="2">The sequence shown here is derived from an EMBL/GenBank/DDBJ whole genome shotgun (WGS) entry which is preliminary data.</text>
</comment>
<name>A0A0C2D023_9BACT</name>
<gene>
    <name evidence="2" type="ORF">DB30_04357</name>
</gene>
<dbReference type="EMBL" id="JMCC02000035">
    <property type="protein sequence ID" value="KIG16586.1"/>
    <property type="molecule type" value="Genomic_DNA"/>
</dbReference>
<dbReference type="Gene3D" id="3.40.970.30">
    <property type="entry name" value="yp_829618.1 like domains"/>
    <property type="match status" value="1"/>
</dbReference>
<feature type="domain" description="DUF7793" evidence="1">
    <location>
        <begin position="13"/>
        <end position="84"/>
    </location>
</feature>
<evidence type="ECO:0000313" key="3">
    <source>
        <dbReference type="Proteomes" id="UP000031599"/>
    </source>
</evidence>
<dbReference type="InterPro" id="IPR056695">
    <property type="entry name" value="DUF7793"/>
</dbReference>
<dbReference type="Pfam" id="PF25056">
    <property type="entry name" value="DUF7793"/>
    <property type="match status" value="1"/>
</dbReference>
<sequence>MIAPGARHHRGLVLSRVAKGTEYSPEVRKFFPTVHEDFTAVAAIVTSPIVRAAINLMLRFANSSGAVLRMFTSETEAMAWLESHVSA</sequence>
<accession>A0A0C2D023</accession>
<reference evidence="2 3" key="1">
    <citation type="submission" date="2014-12" db="EMBL/GenBank/DDBJ databases">
        <title>Genome assembly of Enhygromyxa salina DSM 15201.</title>
        <authorList>
            <person name="Sharma G."/>
            <person name="Subramanian S."/>
        </authorList>
    </citation>
    <scope>NUCLEOTIDE SEQUENCE [LARGE SCALE GENOMIC DNA]</scope>
    <source>
        <strain evidence="2 3">DSM 15201</strain>
    </source>
</reference>
<proteinExistence type="predicted"/>
<evidence type="ECO:0000259" key="1">
    <source>
        <dbReference type="Pfam" id="PF25056"/>
    </source>
</evidence>
<protein>
    <recommendedName>
        <fullName evidence="1">DUF7793 domain-containing protein</fullName>
    </recommendedName>
</protein>
<dbReference type="AlphaFoldDB" id="A0A0C2D023"/>
<dbReference type="Proteomes" id="UP000031599">
    <property type="component" value="Unassembled WGS sequence"/>
</dbReference>